<feature type="region of interest" description="Disordered" evidence="1">
    <location>
        <begin position="111"/>
        <end position="144"/>
    </location>
</feature>
<dbReference type="AlphaFoldDB" id="A0AAD8JHQ3"/>
<proteinExistence type="predicted"/>
<evidence type="ECO:0000256" key="1">
    <source>
        <dbReference type="SAM" id="MobiDB-lite"/>
    </source>
</evidence>
<reference evidence="2" key="2">
    <citation type="submission" date="2023-05" db="EMBL/GenBank/DDBJ databases">
        <authorList>
            <person name="Schelkunov M.I."/>
        </authorList>
    </citation>
    <scope>NUCLEOTIDE SEQUENCE</scope>
    <source>
        <strain evidence="2">Hsosn_3</strain>
        <tissue evidence="2">Leaf</tissue>
    </source>
</reference>
<sequence>MITNEWGAWLRAPPRRSFGGGRSKWLREDGDGDWSGNSGSDNYYQQDLGDPISTNKETERIGKEVVSIPNLAGRDNVVVKISKVKEGKQVKYSGTGPHEDEELSGLLFEERKRQRNEMDGPFEKTIAGNSSKPGSGLSDLDYPESSPQFLATLAMQASQSK</sequence>
<feature type="region of interest" description="Disordered" evidence="1">
    <location>
        <begin position="13"/>
        <end position="56"/>
    </location>
</feature>
<dbReference type="Proteomes" id="UP001237642">
    <property type="component" value="Unassembled WGS sequence"/>
</dbReference>
<evidence type="ECO:0000313" key="2">
    <source>
        <dbReference type="EMBL" id="KAK1402687.1"/>
    </source>
</evidence>
<accession>A0AAD8JHQ3</accession>
<protein>
    <submittedName>
        <fullName evidence="2">Uncharacterized protein</fullName>
    </submittedName>
</protein>
<dbReference type="EMBL" id="JAUIZM010000001">
    <property type="protein sequence ID" value="KAK1402687.1"/>
    <property type="molecule type" value="Genomic_DNA"/>
</dbReference>
<name>A0AAD8JHQ3_9APIA</name>
<evidence type="ECO:0000313" key="3">
    <source>
        <dbReference type="Proteomes" id="UP001237642"/>
    </source>
</evidence>
<organism evidence="2 3">
    <name type="scientific">Heracleum sosnowskyi</name>
    <dbReference type="NCBI Taxonomy" id="360622"/>
    <lineage>
        <taxon>Eukaryota</taxon>
        <taxon>Viridiplantae</taxon>
        <taxon>Streptophyta</taxon>
        <taxon>Embryophyta</taxon>
        <taxon>Tracheophyta</taxon>
        <taxon>Spermatophyta</taxon>
        <taxon>Magnoliopsida</taxon>
        <taxon>eudicotyledons</taxon>
        <taxon>Gunneridae</taxon>
        <taxon>Pentapetalae</taxon>
        <taxon>asterids</taxon>
        <taxon>campanulids</taxon>
        <taxon>Apiales</taxon>
        <taxon>Apiaceae</taxon>
        <taxon>Apioideae</taxon>
        <taxon>apioid superclade</taxon>
        <taxon>Tordylieae</taxon>
        <taxon>Tordyliinae</taxon>
        <taxon>Heracleum</taxon>
    </lineage>
</organism>
<reference evidence="2" key="1">
    <citation type="submission" date="2023-02" db="EMBL/GenBank/DDBJ databases">
        <title>Genome of toxic invasive species Heracleum sosnowskyi carries increased number of genes despite the absence of recent whole-genome duplications.</title>
        <authorList>
            <person name="Schelkunov M."/>
            <person name="Shtratnikova V."/>
            <person name="Makarenko M."/>
            <person name="Klepikova A."/>
            <person name="Omelchenko D."/>
            <person name="Novikova G."/>
            <person name="Obukhova E."/>
            <person name="Bogdanov V."/>
            <person name="Penin A."/>
            <person name="Logacheva M."/>
        </authorList>
    </citation>
    <scope>NUCLEOTIDE SEQUENCE</scope>
    <source>
        <strain evidence="2">Hsosn_3</strain>
        <tissue evidence="2">Leaf</tissue>
    </source>
</reference>
<comment type="caution">
    <text evidence="2">The sequence shown here is derived from an EMBL/GenBank/DDBJ whole genome shotgun (WGS) entry which is preliminary data.</text>
</comment>
<keyword evidence="3" id="KW-1185">Reference proteome</keyword>
<feature type="compositionally biased region" description="Basic and acidic residues" evidence="1">
    <location>
        <begin position="111"/>
        <end position="122"/>
    </location>
</feature>
<gene>
    <name evidence="2" type="ORF">POM88_002292</name>
</gene>